<dbReference type="Pfam" id="PF03840">
    <property type="entry name" value="SecG"/>
    <property type="match status" value="1"/>
</dbReference>
<dbReference type="GO" id="GO:0005886">
    <property type="term" value="C:plasma membrane"/>
    <property type="evidence" value="ECO:0007669"/>
    <property type="project" value="UniProtKB-SubCell"/>
</dbReference>
<dbReference type="EMBL" id="CP032694">
    <property type="protein sequence ID" value="AYG59197.1"/>
    <property type="molecule type" value="Genomic_DNA"/>
</dbReference>
<evidence type="ECO:0000256" key="7">
    <source>
        <dbReference type="ARBA" id="ARBA00022927"/>
    </source>
</evidence>
<feature type="compositionally biased region" description="Low complexity" evidence="13">
    <location>
        <begin position="102"/>
        <end position="113"/>
    </location>
</feature>
<accession>A0A387FNU6</accession>
<feature type="compositionally biased region" description="Low complexity" evidence="13">
    <location>
        <begin position="125"/>
        <end position="178"/>
    </location>
</feature>
<keyword evidence="7 12" id="KW-0653">Protein transport</keyword>
<keyword evidence="5 12" id="KW-1003">Cell membrane</keyword>
<evidence type="ECO:0000313" key="15">
    <source>
        <dbReference type="Proteomes" id="UP000282195"/>
    </source>
</evidence>
<evidence type="ECO:0000256" key="12">
    <source>
        <dbReference type="RuleBase" id="RU365087"/>
    </source>
</evidence>
<dbReference type="PANTHER" id="PTHR34182">
    <property type="entry name" value="PROTEIN-EXPORT MEMBRANE PROTEIN SECG"/>
    <property type="match status" value="1"/>
</dbReference>
<proteinExistence type="inferred from homology"/>
<dbReference type="GO" id="GO:0043952">
    <property type="term" value="P:protein transport by the Sec complex"/>
    <property type="evidence" value="ECO:0007669"/>
    <property type="project" value="TreeGrafter"/>
</dbReference>
<dbReference type="OrthoDB" id="7366942at2"/>
<dbReference type="InterPro" id="IPR004692">
    <property type="entry name" value="SecG"/>
</dbReference>
<dbReference type="Proteomes" id="UP000282195">
    <property type="component" value="Chromosome"/>
</dbReference>
<comment type="function">
    <text evidence="11 12">Involved in protein export. Participates in an early event of protein translocation.</text>
</comment>
<evidence type="ECO:0000256" key="13">
    <source>
        <dbReference type="SAM" id="MobiDB-lite"/>
    </source>
</evidence>
<feature type="region of interest" description="Disordered" evidence="13">
    <location>
        <begin position="91"/>
        <end position="187"/>
    </location>
</feature>
<dbReference type="AlphaFoldDB" id="A0A387FNU6"/>
<organism evidence="14 15">
    <name type="scientific">Rhizobium jaguaris</name>
    <dbReference type="NCBI Taxonomy" id="1312183"/>
    <lineage>
        <taxon>Bacteria</taxon>
        <taxon>Pseudomonadati</taxon>
        <taxon>Pseudomonadota</taxon>
        <taxon>Alphaproteobacteria</taxon>
        <taxon>Hyphomicrobiales</taxon>
        <taxon>Rhizobiaceae</taxon>
        <taxon>Rhizobium/Agrobacterium group</taxon>
        <taxon>Rhizobium</taxon>
    </lineage>
</organism>
<protein>
    <recommendedName>
        <fullName evidence="3 12">Protein-export membrane protein SecG</fullName>
    </recommendedName>
</protein>
<evidence type="ECO:0000256" key="10">
    <source>
        <dbReference type="ARBA" id="ARBA00023136"/>
    </source>
</evidence>
<keyword evidence="9 12" id="KW-0811">Translocation</keyword>
<dbReference type="PANTHER" id="PTHR34182:SF1">
    <property type="entry name" value="PROTEIN-EXPORT MEMBRANE PROTEIN SECG"/>
    <property type="match status" value="1"/>
</dbReference>
<dbReference type="RefSeq" id="WP_120704218.1">
    <property type="nucleotide sequence ID" value="NZ_CP032694.1"/>
</dbReference>
<sequence>MQTVLLVIYLMVVIALIGVVLIQRSEGGGLGIGGGSGFMSARGTANALTRTTAILAALFFALALGMNVYSRFEGRPTDILNRIPSTAGQGNGILDSLGGQKGAAPAGGQSQPANNTGVPNSGVVAPQSQTTPQPAPTTTQQAPAATTTQPAPAATGQQTAPATGQQTAPAPSTTTPAQGGNGVPTGQ</sequence>
<evidence type="ECO:0000256" key="6">
    <source>
        <dbReference type="ARBA" id="ARBA00022692"/>
    </source>
</evidence>
<dbReference type="GO" id="GO:0065002">
    <property type="term" value="P:intracellular protein transmembrane transport"/>
    <property type="evidence" value="ECO:0007669"/>
    <property type="project" value="TreeGrafter"/>
</dbReference>
<keyword evidence="4 12" id="KW-0813">Transport</keyword>
<gene>
    <name evidence="14" type="primary">secG</name>
    <name evidence="14" type="ORF">CCGE525_10660</name>
</gene>
<dbReference type="KEGG" id="rjg:CCGE525_10660"/>
<keyword evidence="10 12" id="KW-0472">Membrane</keyword>
<evidence type="ECO:0000256" key="3">
    <source>
        <dbReference type="ARBA" id="ARBA00017876"/>
    </source>
</evidence>
<dbReference type="GO" id="GO:0009306">
    <property type="term" value="P:protein secretion"/>
    <property type="evidence" value="ECO:0007669"/>
    <property type="project" value="UniProtKB-UniRule"/>
</dbReference>
<keyword evidence="6 12" id="KW-0812">Transmembrane</keyword>
<evidence type="ECO:0000256" key="2">
    <source>
        <dbReference type="ARBA" id="ARBA00008445"/>
    </source>
</evidence>
<keyword evidence="15" id="KW-1185">Reference proteome</keyword>
<reference evidence="14 15" key="1">
    <citation type="submission" date="2018-10" db="EMBL/GenBank/DDBJ databases">
        <title>Rhizobium etli, R. leguminosarum and a new Rhizobium genospecies from Phaseolus dumosus.</title>
        <authorList>
            <person name="Ramirez-Puebla S.T."/>
            <person name="Rogel-Hernandez M.A."/>
            <person name="Guerrero G."/>
            <person name="Ormeno-Orrillo E."/>
            <person name="Martinez-Romero J.C."/>
            <person name="Negrete-Yankelevich S."/>
            <person name="Martinez-Romero E."/>
        </authorList>
    </citation>
    <scope>NUCLEOTIDE SEQUENCE [LARGE SCALE GENOMIC DNA]</scope>
    <source>
        <strain evidence="14 15">CCGE525</strain>
    </source>
</reference>
<comment type="caution">
    <text evidence="12">Lacks conserved residue(s) required for the propagation of feature annotation.</text>
</comment>
<evidence type="ECO:0000256" key="4">
    <source>
        <dbReference type="ARBA" id="ARBA00022448"/>
    </source>
</evidence>
<feature type="transmembrane region" description="Helical" evidence="12">
    <location>
        <begin position="51"/>
        <end position="69"/>
    </location>
</feature>
<keyword evidence="8 12" id="KW-1133">Transmembrane helix</keyword>
<evidence type="ECO:0000256" key="8">
    <source>
        <dbReference type="ARBA" id="ARBA00022989"/>
    </source>
</evidence>
<name>A0A387FNU6_9HYPH</name>
<comment type="similarity">
    <text evidence="2 12">Belongs to the SecG family.</text>
</comment>
<evidence type="ECO:0000256" key="11">
    <source>
        <dbReference type="ARBA" id="ARBA00025182"/>
    </source>
</evidence>
<dbReference type="NCBIfam" id="TIGR00810">
    <property type="entry name" value="secG"/>
    <property type="match status" value="1"/>
</dbReference>
<evidence type="ECO:0000256" key="1">
    <source>
        <dbReference type="ARBA" id="ARBA00004651"/>
    </source>
</evidence>
<evidence type="ECO:0000313" key="14">
    <source>
        <dbReference type="EMBL" id="AYG59197.1"/>
    </source>
</evidence>
<evidence type="ECO:0000256" key="5">
    <source>
        <dbReference type="ARBA" id="ARBA00022475"/>
    </source>
</evidence>
<dbReference type="PRINTS" id="PR01651">
    <property type="entry name" value="SECGEXPORT"/>
</dbReference>
<dbReference type="GO" id="GO:0015450">
    <property type="term" value="F:protein-transporting ATPase activity"/>
    <property type="evidence" value="ECO:0007669"/>
    <property type="project" value="UniProtKB-UniRule"/>
</dbReference>
<evidence type="ECO:0000256" key="9">
    <source>
        <dbReference type="ARBA" id="ARBA00023010"/>
    </source>
</evidence>
<comment type="subcellular location">
    <subcellularLocation>
        <location evidence="1 12">Cell membrane</location>
        <topology evidence="1 12">Multi-pass membrane protein</topology>
    </subcellularLocation>
</comment>